<gene>
    <name evidence="1" type="ORF">SAMN05192529_101298</name>
</gene>
<sequence>MCPKNLFAFADIQDLAQNNSSFILFKAEDQNISVDVRFEAETVSLW</sequence>
<evidence type="ECO:0000313" key="2">
    <source>
        <dbReference type="Proteomes" id="UP000199041"/>
    </source>
</evidence>
<organism evidence="1 2">
    <name type="scientific">Arachidicoccus rhizosphaerae</name>
    <dbReference type="NCBI Taxonomy" id="551991"/>
    <lineage>
        <taxon>Bacteria</taxon>
        <taxon>Pseudomonadati</taxon>
        <taxon>Bacteroidota</taxon>
        <taxon>Chitinophagia</taxon>
        <taxon>Chitinophagales</taxon>
        <taxon>Chitinophagaceae</taxon>
        <taxon>Arachidicoccus</taxon>
    </lineage>
</organism>
<dbReference type="RefSeq" id="WP_170831098.1">
    <property type="nucleotide sequence ID" value="NZ_FNQY01000001.1"/>
</dbReference>
<protein>
    <submittedName>
        <fullName evidence="1">Uncharacterized protein</fullName>
    </submittedName>
</protein>
<dbReference type="STRING" id="551991.SAMN05192529_101298"/>
<proteinExistence type="predicted"/>
<reference evidence="1 2" key="1">
    <citation type="submission" date="2016-10" db="EMBL/GenBank/DDBJ databases">
        <authorList>
            <person name="de Groot N.N."/>
        </authorList>
    </citation>
    <scope>NUCLEOTIDE SEQUENCE [LARGE SCALE GENOMIC DNA]</scope>
    <source>
        <strain evidence="1 2">Vu-144</strain>
    </source>
</reference>
<keyword evidence="2" id="KW-1185">Reference proteome</keyword>
<dbReference type="EMBL" id="FNQY01000001">
    <property type="protein sequence ID" value="SDZ76150.1"/>
    <property type="molecule type" value="Genomic_DNA"/>
</dbReference>
<name>A0A1H3VN00_9BACT</name>
<dbReference type="AlphaFoldDB" id="A0A1H3VN00"/>
<evidence type="ECO:0000313" key="1">
    <source>
        <dbReference type="EMBL" id="SDZ76150.1"/>
    </source>
</evidence>
<dbReference type="Proteomes" id="UP000199041">
    <property type="component" value="Unassembled WGS sequence"/>
</dbReference>
<accession>A0A1H3VN00</accession>